<feature type="compositionally biased region" description="Polar residues" evidence="15">
    <location>
        <begin position="274"/>
        <end position="288"/>
    </location>
</feature>
<feature type="region of interest" description="Disordered" evidence="15">
    <location>
        <begin position="62"/>
        <end position="93"/>
    </location>
</feature>
<dbReference type="GO" id="GO:0005737">
    <property type="term" value="C:cytoplasm"/>
    <property type="evidence" value="ECO:0007669"/>
    <property type="project" value="TreeGrafter"/>
</dbReference>
<keyword evidence="2" id="KW-0678">Repressor</keyword>
<keyword evidence="3" id="KW-0479">Metal-binding</keyword>
<feature type="compositionally biased region" description="Polar residues" evidence="15">
    <location>
        <begin position="210"/>
        <end position="237"/>
    </location>
</feature>
<dbReference type="InterPro" id="IPR013087">
    <property type="entry name" value="Znf_C2H2_type"/>
</dbReference>
<keyword evidence="4" id="KW-0677">Repeat</keyword>
<evidence type="ECO:0000256" key="7">
    <source>
        <dbReference type="ARBA" id="ARBA00023015"/>
    </source>
</evidence>
<dbReference type="GO" id="GO:0000433">
    <property type="term" value="P:carbon catabolite repression of transcription from RNA polymerase II promoter by glucose"/>
    <property type="evidence" value="ECO:0007669"/>
    <property type="project" value="TreeGrafter"/>
</dbReference>
<feature type="region of interest" description="Disordered" evidence="15">
    <location>
        <begin position="193"/>
        <end position="288"/>
    </location>
</feature>
<evidence type="ECO:0000256" key="1">
    <source>
        <dbReference type="ARBA" id="ARBA00004123"/>
    </source>
</evidence>
<evidence type="ECO:0000256" key="10">
    <source>
        <dbReference type="ARBA" id="ARBA00023242"/>
    </source>
</evidence>
<evidence type="ECO:0000256" key="13">
    <source>
        <dbReference type="ARBA" id="ARBA00068528"/>
    </source>
</evidence>
<gene>
    <name evidence="17" type="ORF">AC631_01177</name>
</gene>
<dbReference type="AlphaFoldDB" id="A0A0V1Q3J0"/>
<dbReference type="PROSITE" id="PS00028">
    <property type="entry name" value="ZINC_FINGER_C2H2_1"/>
    <property type="match status" value="2"/>
</dbReference>
<dbReference type="Gene3D" id="3.30.160.60">
    <property type="entry name" value="Classic Zinc Finger"/>
    <property type="match status" value="2"/>
</dbReference>
<dbReference type="PANTHER" id="PTHR47428:SF1">
    <property type="entry name" value="REGULATORY PROTEIN MIG1-RELATED"/>
    <property type="match status" value="1"/>
</dbReference>
<evidence type="ECO:0000256" key="3">
    <source>
        <dbReference type="ARBA" id="ARBA00022723"/>
    </source>
</evidence>
<evidence type="ECO:0000313" key="17">
    <source>
        <dbReference type="EMBL" id="KSA03043.1"/>
    </source>
</evidence>
<comment type="function">
    <text evidence="12">Involved in glucose repression of glucose metabolism genes.</text>
</comment>
<keyword evidence="5 14" id="KW-0863">Zinc-finger</keyword>
<keyword evidence="9" id="KW-0804">Transcription</keyword>
<dbReference type="PROSITE" id="PS50157">
    <property type="entry name" value="ZINC_FINGER_C2H2_2"/>
    <property type="match status" value="2"/>
</dbReference>
<dbReference type="RefSeq" id="XP_015469145.1">
    <property type="nucleotide sequence ID" value="XM_015610007.1"/>
</dbReference>
<feature type="compositionally biased region" description="Low complexity" evidence="15">
    <location>
        <begin position="351"/>
        <end position="365"/>
    </location>
</feature>
<evidence type="ECO:0000256" key="8">
    <source>
        <dbReference type="ARBA" id="ARBA00023125"/>
    </source>
</evidence>
<protein>
    <recommendedName>
        <fullName evidence="13">Regulatory protein MIG1</fullName>
    </recommendedName>
</protein>
<feature type="compositionally biased region" description="Low complexity" evidence="15">
    <location>
        <begin position="242"/>
        <end position="273"/>
    </location>
</feature>
<dbReference type="SMART" id="SM00355">
    <property type="entry name" value="ZnF_C2H2"/>
    <property type="match status" value="2"/>
</dbReference>
<dbReference type="FunFam" id="3.30.160.60:FF:000152">
    <property type="entry name" value="DNA-binding protein creA"/>
    <property type="match status" value="1"/>
</dbReference>
<evidence type="ECO:0000256" key="12">
    <source>
        <dbReference type="ARBA" id="ARBA00056233"/>
    </source>
</evidence>
<dbReference type="FunFam" id="3.30.160.60:FF:000089">
    <property type="entry name" value="DNA-binding protein creA"/>
    <property type="match status" value="1"/>
</dbReference>
<keyword evidence="18" id="KW-1185">Reference proteome</keyword>
<name>A0A0V1Q3J0_9ASCO</name>
<evidence type="ECO:0000256" key="15">
    <source>
        <dbReference type="SAM" id="MobiDB-lite"/>
    </source>
</evidence>
<dbReference type="PANTHER" id="PTHR47428">
    <property type="entry name" value="REGULATORY PROTEIN MIG1-RELATED"/>
    <property type="match status" value="1"/>
</dbReference>
<feature type="domain" description="C2H2-type" evidence="16">
    <location>
        <begin position="42"/>
        <end position="71"/>
    </location>
</feature>
<feature type="compositionally biased region" description="Polar residues" evidence="15">
    <location>
        <begin position="396"/>
        <end position="418"/>
    </location>
</feature>
<evidence type="ECO:0000256" key="6">
    <source>
        <dbReference type="ARBA" id="ARBA00022833"/>
    </source>
</evidence>
<feature type="region of interest" description="Disordered" evidence="15">
    <location>
        <begin position="348"/>
        <end position="418"/>
    </location>
</feature>
<evidence type="ECO:0000256" key="14">
    <source>
        <dbReference type="PROSITE-ProRule" id="PRU00042"/>
    </source>
</evidence>
<feature type="compositionally biased region" description="Polar residues" evidence="15">
    <location>
        <begin position="168"/>
        <end position="178"/>
    </location>
</feature>
<keyword evidence="6" id="KW-0862">Zinc</keyword>
<dbReference type="SUPFAM" id="SSF57667">
    <property type="entry name" value="beta-beta-alpha zinc fingers"/>
    <property type="match status" value="1"/>
</dbReference>
<dbReference type="EMBL" id="LMYN01000015">
    <property type="protein sequence ID" value="KSA03043.1"/>
    <property type="molecule type" value="Genomic_DNA"/>
</dbReference>
<keyword evidence="10" id="KW-0539">Nucleus</keyword>
<dbReference type="Proteomes" id="UP000054251">
    <property type="component" value="Unassembled WGS sequence"/>
</dbReference>
<proteinExistence type="inferred from homology"/>
<reference evidence="17 18" key="1">
    <citation type="submission" date="2015-11" db="EMBL/GenBank/DDBJ databases">
        <title>The genome of Debaryomyces fabryi.</title>
        <authorList>
            <person name="Tafer H."/>
            <person name="Lopandic K."/>
        </authorList>
    </citation>
    <scope>NUCLEOTIDE SEQUENCE [LARGE SCALE GENOMIC DNA]</scope>
    <source>
        <strain evidence="17 18">CBS 789</strain>
    </source>
</reference>
<comment type="similarity">
    <text evidence="11">Belongs to the creA/MIG C2H2-type zinc-finger protein family.</text>
</comment>
<feature type="compositionally biased region" description="Low complexity" evidence="15">
    <location>
        <begin position="196"/>
        <end position="209"/>
    </location>
</feature>
<dbReference type="InterPro" id="IPR036236">
    <property type="entry name" value="Znf_C2H2_sf"/>
</dbReference>
<dbReference type="GO" id="GO:0005634">
    <property type="term" value="C:nucleus"/>
    <property type="evidence" value="ECO:0007669"/>
    <property type="project" value="UniProtKB-SubCell"/>
</dbReference>
<evidence type="ECO:0000256" key="9">
    <source>
        <dbReference type="ARBA" id="ARBA00023163"/>
    </source>
</evidence>
<feature type="region of interest" description="Disordered" evidence="15">
    <location>
        <begin position="138"/>
        <end position="178"/>
    </location>
</feature>
<evidence type="ECO:0000256" key="2">
    <source>
        <dbReference type="ARBA" id="ARBA00022491"/>
    </source>
</evidence>
<dbReference type="GO" id="GO:0000978">
    <property type="term" value="F:RNA polymerase II cis-regulatory region sequence-specific DNA binding"/>
    <property type="evidence" value="ECO:0007669"/>
    <property type="project" value="TreeGrafter"/>
</dbReference>
<dbReference type="GO" id="GO:0008270">
    <property type="term" value="F:zinc ion binding"/>
    <property type="evidence" value="ECO:0007669"/>
    <property type="project" value="UniProtKB-KW"/>
</dbReference>
<keyword evidence="8" id="KW-0238">DNA-binding</keyword>
<dbReference type="GeneID" id="26838186"/>
<comment type="caution">
    <text evidence="17">The sequence shown here is derived from an EMBL/GenBank/DDBJ whole genome shotgun (WGS) entry which is preliminary data.</text>
</comment>
<evidence type="ECO:0000259" key="16">
    <source>
        <dbReference type="PROSITE" id="PS50157"/>
    </source>
</evidence>
<sequence length="514" mass="56769">MPPKEKKNKEDRPYKCTMCDKAFHRLEHLTRHIRTHTGEKPHPCTFPGCTKKFSRSDELTRHLRIHNNPTSRKKNRAAGNYNIDSDNEPNKSMNQLTQSPQVYTQMPTAAIPVTIDRNGNHIYHQPYPVYFIPQAQQTSQLPVQSPPQQQQGTAYQTQTPPVSINPRPYQQQQQSAVFSLPSSPTNFLLVNQMGHQQQQPQQSQQQSQQTNSLRKALSSETIKLPSINSINPKSPTSRGHPISNSGSTTSITSGNHVFSQASSISSGNSAPHSLSTTPDNYSNGSTISNQSLSNLKDYFHQNHLKPNNKLFNASSNSLSSMSGKMKSSSATNLASLNSLSLQRLTPIKPLNSNTRSNNNTHSTTSVPTYSSNVTKQNSSTSLNLEFYMPSAKKSRPNSPVQLPSAHSSSSMHQPQGYSHNDATYFMLHAPTNPAFMISPNETPLQTPSQSPHLGPQQALLDKSMNSLNLLNAAAQNLQQHENSTPSTPNEETIATTGTQLPPIRSVLDFVKLHK</sequence>
<keyword evidence="7" id="KW-0805">Transcription regulation</keyword>
<feature type="domain" description="C2H2-type" evidence="16">
    <location>
        <begin position="14"/>
        <end position="41"/>
    </location>
</feature>
<feature type="compositionally biased region" description="Low complexity" evidence="15">
    <location>
        <begin position="138"/>
        <end position="161"/>
    </location>
</feature>
<evidence type="ECO:0000256" key="4">
    <source>
        <dbReference type="ARBA" id="ARBA00022737"/>
    </source>
</evidence>
<evidence type="ECO:0000256" key="5">
    <source>
        <dbReference type="ARBA" id="ARBA00022771"/>
    </source>
</evidence>
<accession>A0A0V1Q3J0</accession>
<evidence type="ECO:0000256" key="11">
    <source>
        <dbReference type="ARBA" id="ARBA00038023"/>
    </source>
</evidence>
<comment type="subcellular location">
    <subcellularLocation>
        <location evidence="1">Nucleus</location>
    </subcellularLocation>
</comment>
<organism evidence="17 18">
    <name type="scientific">Debaryomyces fabryi</name>
    <dbReference type="NCBI Taxonomy" id="58627"/>
    <lineage>
        <taxon>Eukaryota</taxon>
        <taxon>Fungi</taxon>
        <taxon>Dikarya</taxon>
        <taxon>Ascomycota</taxon>
        <taxon>Saccharomycotina</taxon>
        <taxon>Pichiomycetes</taxon>
        <taxon>Debaryomycetaceae</taxon>
        <taxon>Debaryomyces</taxon>
    </lineage>
</organism>
<dbReference type="Pfam" id="PF00096">
    <property type="entry name" value="zf-C2H2"/>
    <property type="match status" value="2"/>
</dbReference>
<dbReference type="InterPro" id="IPR051007">
    <property type="entry name" value="creA/MIG_C2H2-ZnF"/>
</dbReference>
<feature type="compositionally biased region" description="Polar residues" evidence="15">
    <location>
        <begin position="366"/>
        <end position="383"/>
    </location>
</feature>
<evidence type="ECO:0000313" key="18">
    <source>
        <dbReference type="Proteomes" id="UP000054251"/>
    </source>
</evidence>
<dbReference type="OrthoDB" id="654211at2759"/>